<sequence length="61" mass="6668">MSAAIAPSTLVSVLVQSISTPEVPEGKRVEIRSISQQAPSSRLQTLLNKFEGMFKKLAMHK</sequence>
<evidence type="ECO:0000313" key="2">
    <source>
        <dbReference type="Proteomes" id="UP000254512"/>
    </source>
</evidence>
<evidence type="ECO:0000313" key="1">
    <source>
        <dbReference type="EMBL" id="STO58147.1"/>
    </source>
</evidence>
<dbReference type="Proteomes" id="UP000254512">
    <property type="component" value="Unassembled WGS sequence"/>
</dbReference>
<reference evidence="1 2" key="1">
    <citation type="submission" date="2018-06" db="EMBL/GenBank/DDBJ databases">
        <authorList>
            <consortium name="Pathogen Informatics"/>
            <person name="Doyle S."/>
        </authorList>
    </citation>
    <scope>NUCLEOTIDE SEQUENCE [LARGE SCALE GENOMIC DNA]</scope>
    <source>
        <strain evidence="1 2">NCTC11645</strain>
    </source>
</reference>
<name>A0A377HPN6_GRIHO</name>
<gene>
    <name evidence="1" type="ORF">NCTC11645_02565</name>
</gene>
<dbReference type="RefSeq" id="WP_115659994.1">
    <property type="nucleotide sequence ID" value="NZ_UGHD01000002.1"/>
</dbReference>
<accession>A0A377HPN6</accession>
<dbReference type="EMBL" id="UGHD01000002">
    <property type="protein sequence ID" value="STO58147.1"/>
    <property type="molecule type" value="Genomic_DNA"/>
</dbReference>
<proteinExistence type="predicted"/>
<organism evidence="1 2">
    <name type="scientific">Grimontia hollisae</name>
    <name type="common">Vibrio hollisae</name>
    <dbReference type="NCBI Taxonomy" id="673"/>
    <lineage>
        <taxon>Bacteria</taxon>
        <taxon>Pseudomonadati</taxon>
        <taxon>Pseudomonadota</taxon>
        <taxon>Gammaproteobacteria</taxon>
        <taxon>Vibrionales</taxon>
        <taxon>Vibrionaceae</taxon>
        <taxon>Grimontia</taxon>
    </lineage>
</organism>
<protein>
    <submittedName>
        <fullName evidence="1">Uncharacterized protein</fullName>
    </submittedName>
</protein>
<dbReference type="AlphaFoldDB" id="A0A377HPN6"/>